<dbReference type="InterPro" id="IPR029044">
    <property type="entry name" value="Nucleotide-diphossugar_trans"/>
</dbReference>
<dbReference type="Pfam" id="PF02350">
    <property type="entry name" value="Epimerase_2"/>
    <property type="match status" value="1"/>
</dbReference>
<comment type="caution">
    <text evidence="2">The sequence shown here is derived from an EMBL/GenBank/DDBJ whole genome shotgun (WGS) entry which is preliminary data.</text>
</comment>
<dbReference type="InterPro" id="IPR020004">
    <property type="entry name" value="UDP-GlcNAc_Epase"/>
</dbReference>
<name>A0AA36GZ06_CYLNA</name>
<evidence type="ECO:0000313" key="3">
    <source>
        <dbReference type="Proteomes" id="UP001176961"/>
    </source>
</evidence>
<dbReference type="InterPro" id="IPR003331">
    <property type="entry name" value="UDP_GlcNAc_Epimerase_2_dom"/>
</dbReference>
<dbReference type="AlphaFoldDB" id="A0AA36GZ06"/>
<dbReference type="CDD" id="cd03786">
    <property type="entry name" value="GTB_UDP-GlcNAc_2-Epimerase"/>
    <property type="match status" value="1"/>
</dbReference>
<dbReference type="Gene3D" id="3.40.50.2000">
    <property type="entry name" value="Glycogen Phosphorylase B"/>
    <property type="match status" value="2"/>
</dbReference>
<dbReference type="GO" id="GO:0004553">
    <property type="term" value="F:hydrolase activity, hydrolyzing O-glycosyl compounds"/>
    <property type="evidence" value="ECO:0007669"/>
    <property type="project" value="InterPro"/>
</dbReference>
<evidence type="ECO:0000259" key="1">
    <source>
        <dbReference type="Pfam" id="PF02350"/>
    </source>
</evidence>
<dbReference type="SUPFAM" id="SSF53756">
    <property type="entry name" value="UDP-Glycosyltransferase/glycogen phosphorylase"/>
    <property type="match status" value="1"/>
</dbReference>
<proteinExistence type="predicted"/>
<dbReference type="Gene3D" id="3.90.550.10">
    <property type="entry name" value="Spore Coat Polysaccharide Biosynthesis Protein SpsA, Chain A"/>
    <property type="match status" value="1"/>
</dbReference>
<sequence length="563" mass="63295">MTYKEIEKDGIKIAYKVDMKVDSSSPAGISKSMGRAMIGFADYFEVSKPDAILVLGDRYETLAVCCSAMNAQVPIFHLYGGETTEGAIDEAVRHSITKMSYLHFTSTEEYRHRVIQLGENPDRVFCVGAVGIENALNEPKISKKELELFTGLDLSNPYAVMTFHPVTLESDLLEQCSEVLAAIESFPEIQFIITGANADCGGNDVNNMLMKYAENHNNVFFILSLGLTRYLSALNYAAFVLGNSSSGLVEAPSFGIPTVNIGNRQKGRLRSESVIDCETKKDEIVNAIDKALSNEFKAIVKNAQNPYGDGNTVNKVVEIIKKYFYEKEINLQKKFYDVNFELYKESNTEDDIEIALNTDSVELVKLVQDSEIPVAYIERKENLAGDVVAKKDVIADTWIEMEKSEGKKYDMIVDCDITSPLRTVEDIKNLIEKKMSSDFDVVFSVTDSRRNPYFNMVSVNGDDEADVVIKSKFTARQQAPQIFDMNASLYAYSPHYLSNEGHMFDFKCGTIFMRDTAVLDLDNTCDFEFMEVIAEYLFKVDIGMAEIRKKAMEILYSYNNSLL</sequence>
<keyword evidence="3" id="KW-1185">Reference proteome</keyword>
<protein>
    <recommendedName>
        <fullName evidence="1">UDP-N-acetylglucosamine 2-epimerase domain-containing protein</fullName>
    </recommendedName>
</protein>
<dbReference type="PANTHER" id="PTHR43174">
    <property type="entry name" value="UDP-N-ACETYLGLUCOSAMINE 2-EPIMERASE"/>
    <property type="match status" value="1"/>
</dbReference>
<gene>
    <name evidence="2" type="ORF">CYNAS_LOCUS12687</name>
</gene>
<dbReference type="EMBL" id="CATQJL010000250">
    <property type="protein sequence ID" value="CAJ0600704.1"/>
    <property type="molecule type" value="Genomic_DNA"/>
</dbReference>
<dbReference type="PANTHER" id="PTHR43174:SF3">
    <property type="entry name" value="UDP-N-ACETYLGLUCOSAMINE 2-EPIMERASE"/>
    <property type="match status" value="1"/>
</dbReference>
<dbReference type="NCBIfam" id="TIGR03568">
    <property type="entry name" value="NeuC_NnaA"/>
    <property type="match status" value="1"/>
</dbReference>
<accession>A0AA36GZ06</accession>
<feature type="domain" description="UDP-N-acetylglucosamine 2-epimerase" evidence="1">
    <location>
        <begin position="4"/>
        <end position="321"/>
    </location>
</feature>
<organism evidence="2 3">
    <name type="scientific">Cylicocyclus nassatus</name>
    <name type="common">Nematode worm</name>
    <dbReference type="NCBI Taxonomy" id="53992"/>
    <lineage>
        <taxon>Eukaryota</taxon>
        <taxon>Metazoa</taxon>
        <taxon>Ecdysozoa</taxon>
        <taxon>Nematoda</taxon>
        <taxon>Chromadorea</taxon>
        <taxon>Rhabditida</taxon>
        <taxon>Rhabditina</taxon>
        <taxon>Rhabditomorpha</taxon>
        <taxon>Strongyloidea</taxon>
        <taxon>Strongylidae</taxon>
        <taxon>Cylicocyclus</taxon>
    </lineage>
</organism>
<dbReference type="SUPFAM" id="SSF53448">
    <property type="entry name" value="Nucleotide-diphospho-sugar transferases"/>
    <property type="match status" value="1"/>
</dbReference>
<evidence type="ECO:0000313" key="2">
    <source>
        <dbReference type="EMBL" id="CAJ0600704.1"/>
    </source>
</evidence>
<dbReference type="GO" id="GO:0006047">
    <property type="term" value="P:UDP-N-acetylglucosamine metabolic process"/>
    <property type="evidence" value="ECO:0007669"/>
    <property type="project" value="InterPro"/>
</dbReference>
<reference evidence="2" key="1">
    <citation type="submission" date="2023-07" db="EMBL/GenBank/DDBJ databases">
        <authorList>
            <consortium name="CYATHOMIX"/>
        </authorList>
    </citation>
    <scope>NUCLEOTIDE SEQUENCE</scope>
    <source>
        <strain evidence="2">N/A</strain>
    </source>
</reference>
<dbReference type="InterPro" id="IPR029767">
    <property type="entry name" value="WecB-like"/>
</dbReference>
<dbReference type="Proteomes" id="UP001176961">
    <property type="component" value="Unassembled WGS sequence"/>
</dbReference>